<protein>
    <submittedName>
        <fullName evidence="1">Uncharacterized protein</fullName>
    </submittedName>
</protein>
<gene>
    <name evidence="1" type="ORF">SASPL_101747</name>
</gene>
<dbReference type="Proteomes" id="UP000298416">
    <property type="component" value="Unassembled WGS sequence"/>
</dbReference>
<proteinExistence type="predicted"/>
<sequence length="135" mass="14617">MYNAISLSCSKIEIGHWTLLQAFLHPPIHETSNVRGSCPSMRLTPSPPMDDQRNAYSLACNISAAAALKPQKVVALFAAQTCHTTPSAAADCYFLVHLASIFSGARELIKAIFLLFVEYQKMATGAGLETLVDSM</sequence>
<dbReference type="EMBL" id="PNBA02000001">
    <property type="protein sequence ID" value="KAG6436843.1"/>
    <property type="molecule type" value="Genomic_DNA"/>
</dbReference>
<comment type="caution">
    <text evidence="1">The sequence shown here is derived from an EMBL/GenBank/DDBJ whole genome shotgun (WGS) entry which is preliminary data.</text>
</comment>
<keyword evidence="2" id="KW-1185">Reference proteome</keyword>
<organism evidence="1">
    <name type="scientific">Salvia splendens</name>
    <name type="common">Scarlet sage</name>
    <dbReference type="NCBI Taxonomy" id="180675"/>
    <lineage>
        <taxon>Eukaryota</taxon>
        <taxon>Viridiplantae</taxon>
        <taxon>Streptophyta</taxon>
        <taxon>Embryophyta</taxon>
        <taxon>Tracheophyta</taxon>
        <taxon>Spermatophyta</taxon>
        <taxon>Magnoliopsida</taxon>
        <taxon>eudicotyledons</taxon>
        <taxon>Gunneridae</taxon>
        <taxon>Pentapetalae</taxon>
        <taxon>asterids</taxon>
        <taxon>lamiids</taxon>
        <taxon>Lamiales</taxon>
        <taxon>Lamiaceae</taxon>
        <taxon>Nepetoideae</taxon>
        <taxon>Mentheae</taxon>
        <taxon>Salviinae</taxon>
        <taxon>Salvia</taxon>
        <taxon>Salvia subgen. Calosphace</taxon>
        <taxon>core Calosphace</taxon>
    </lineage>
</organism>
<reference evidence="1" key="1">
    <citation type="submission" date="2018-01" db="EMBL/GenBank/DDBJ databases">
        <authorList>
            <person name="Mao J.F."/>
        </authorList>
    </citation>
    <scope>NUCLEOTIDE SEQUENCE</scope>
    <source>
        <strain evidence="1">Huo1</strain>
        <tissue evidence="1">Leaf</tissue>
    </source>
</reference>
<dbReference type="AlphaFoldDB" id="A0A8X9ACS3"/>
<accession>A0A8X9ACS3</accession>
<evidence type="ECO:0000313" key="1">
    <source>
        <dbReference type="EMBL" id="KAG6436843.1"/>
    </source>
</evidence>
<evidence type="ECO:0000313" key="2">
    <source>
        <dbReference type="Proteomes" id="UP000298416"/>
    </source>
</evidence>
<name>A0A8X9ACS3_SALSN</name>
<reference evidence="1" key="2">
    <citation type="submission" date="2020-08" db="EMBL/GenBank/DDBJ databases">
        <title>Plant Genome Project.</title>
        <authorList>
            <person name="Zhang R.-G."/>
        </authorList>
    </citation>
    <scope>NUCLEOTIDE SEQUENCE</scope>
    <source>
        <strain evidence="1">Huo1</strain>
        <tissue evidence="1">Leaf</tissue>
    </source>
</reference>